<dbReference type="InterPro" id="IPR002885">
    <property type="entry name" value="PPR_rpt"/>
</dbReference>
<feature type="repeat" description="PPR" evidence="3">
    <location>
        <begin position="612"/>
        <end position="646"/>
    </location>
</feature>
<feature type="repeat" description="PPR" evidence="3">
    <location>
        <begin position="299"/>
        <end position="333"/>
    </location>
</feature>
<feature type="repeat" description="PPR" evidence="3">
    <location>
        <begin position="150"/>
        <end position="184"/>
    </location>
</feature>
<feature type="repeat" description="PPR" evidence="3">
    <location>
        <begin position="681"/>
        <end position="715"/>
    </location>
</feature>
<keyword evidence="7" id="KW-1185">Reference proteome</keyword>
<proteinExistence type="predicted"/>
<dbReference type="Proteomes" id="UP000008022">
    <property type="component" value="Unassembled WGS sequence"/>
</dbReference>
<evidence type="ECO:0000256" key="2">
    <source>
        <dbReference type="ARBA" id="ARBA00022946"/>
    </source>
</evidence>
<feature type="repeat" description="PPR" evidence="3">
    <location>
        <begin position="264"/>
        <end position="298"/>
    </location>
</feature>
<dbReference type="NCBIfam" id="TIGR00756">
    <property type="entry name" value="PPR"/>
    <property type="match status" value="9"/>
</dbReference>
<name>A0A0E0Q813_ORYRU</name>
<dbReference type="PANTHER" id="PTHR46862:SF5">
    <property type="entry name" value="OS02G0170000 PROTEIN"/>
    <property type="match status" value="1"/>
</dbReference>
<dbReference type="AlphaFoldDB" id="A0A0E0Q813"/>
<feature type="region of interest" description="Disordered" evidence="4">
    <location>
        <begin position="39"/>
        <end position="74"/>
    </location>
</feature>
<feature type="repeat" description="PPR" evidence="3">
    <location>
        <begin position="369"/>
        <end position="404"/>
    </location>
</feature>
<evidence type="ECO:0000256" key="4">
    <source>
        <dbReference type="SAM" id="MobiDB-lite"/>
    </source>
</evidence>
<dbReference type="EnsemblPlants" id="ORUFI07G14080.1">
    <property type="protein sequence ID" value="ORUFI07G14080.1"/>
    <property type="gene ID" value="ORUFI07G14080"/>
</dbReference>
<evidence type="ECO:0000313" key="6">
    <source>
        <dbReference type="EnsemblPlants" id="ORUFI07G14080.1"/>
    </source>
</evidence>
<dbReference type="PANTHER" id="PTHR46862">
    <property type="entry name" value="OS07G0661900 PROTEIN"/>
    <property type="match status" value="1"/>
</dbReference>
<reference evidence="7" key="1">
    <citation type="submission" date="2013-06" db="EMBL/GenBank/DDBJ databases">
        <authorList>
            <person name="Zhao Q."/>
        </authorList>
    </citation>
    <scope>NUCLEOTIDE SEQUENCE</scope>
    <source>
        <strain evidence="7">cv. W1943</strain>
    </source>
</reference>
<dbReference type="PROSITE" id="PS51375">
    <property type="entry name" value="PPR"/>
    <property type="match status" value="13"/>
</dbReference>
<dbReference type="HOGENOM" id="CLU_011648_0_0_1"/>
<dbReference type="InterPro" id="IPR011990">
    <property type="entry name" value="TPR-like_helical_dom_sf"/>
</dbReference>
<dbReference type="Gene3D" id="1.25.40.10">
    <property type="entry name" value="Tetratricopeptide repeat domain"/>
    <property type="match status" value="8"/>
</dbReference>
<feature type="repeat" description="PPR" evidence="3">
    <location>
        <begin position="819"/>
        <end position="853"/>
    </location>
</feature>
<dbReference type="STRING" id="4529.A0A0E0Q813"/>
<dbReference type="Gramene" id="ORUFI07G14080.1">
    <property type="protein sequence ID" value="ORUFI07G14080.1"/>
    <property type="gene ID" value="ORUFI07G14080"/>
</dbReference>
<accession>A0A0E0Q813</accession>
<evidence type="ECO:0000313" key="7">
    <source>
        <dbReference type="Proteomes" id="UP000008022"/>
    </source>
</evidence>
<evidence type="ECO:0000259" key="5">
    <source>
        <dbReference type="Pfam" id="PF17177"/>
    </source>
</evidence>
<organism evidence="6 7">
    <name type="scientific">Oryza rufipogon</name>
    <name type="common">Brownbeard rice</name>
    <name type="synonym">Asian wild rice</name>
    <dbReference type="NCBI Taxonomy" id="4529"/>
    <lineage>
        <taxon>Eukaryota</taxon>
        <taxon>Viridiplantae</taxon>
        <taxon>Streptophyta</taxon>
        <taxon>Embryophyta</taxon>
        <taxon>Tracheophyta</taxon>
        <taxon>Spermatophyta</taxon>
        <taxon>Magnoliopsida</taxon>
        <taxon>Liliopsida</taxon>
        <taxon>Poales</taxon>
        <taxon>Poaceae</taxon>
        <taxon>BOP clade</taxon>
        <taxon>Oryzoideae</taxon>
        <taxon>Oryzeae</taxon>
        <taxon>Oryzinae</taxon>
        <taxon>Oryza</taxon>
    </lineage>
</organism>
<feature type="repeat" description="PPR" evidence="3">
    <location>
        <begin position="472"/>
        <end position="506"/>
    </location>
</feature>
<feature type="compositionally biased region" description="Low complexity" evidence="4">
    <location>
        <begin position="39"/>
        <end position="58"/>
    </location>
</feature>
<feature type="repeat" description="PPR" evidence="3">
    <location>
        <begin position="114"/>
        <end position="148"/>
    </location>
</feature>
<feature type="repeat" description="PPR" evidence="3">
    <location>
        <begin position="577"/>
        <end position="611"/>
    </location>
</feature>
<reference evidence="6" key="2">
    <citation type="submission" date="2015-06" db="UniProtKB">
        <authorList>
            <consortium name="EnsemblPlants"/>
        </authorList>
    </citation>
    <scope>IDENTIFICATION</scope>
</reference>
<feature type="domain" description="PROP1-like PPR" evidence="5">
    <location>
        <begin position="488"/>
        <end position="595"/>
    </location>
</feature>
<dbReference type="OMA" id="LPVVMKM"/>
<keyword evidence="2" id="KW-0809">Transit peptide</keyword>
<sequence length="1016" mass="112195">MLTPTTAAAAAVAVSGELSISATQSRLLPSASRVHLPHLLPAPPALSSSRSHPSVPTPTGGGGAGEAADLDPSDEHLATMSPREQTALLSRQRHWRRARDLLDRMRALPGYAPSAIHYGVVLRHLARARRWGELRRVWARMAREGAPPPTNQAYAALADALAKAGHARDSLLLLRHMRARGVAPDEVSMSTFVRILKDVGRYSDAATLFDNWCNGRFEVGFIDLDYSALDSGGPMQFLLEEMCHGNVDDAGASGIQGVARIPKLAVTYNTMIDLYGKAGKLKDAMDMFMGMPDYGVAADTCTFNTLINIFGSCGNVKEAEALFASMIVRGTNPDVKTFNVMMTLFASKGDVEGVLKHYYHIGKMGLSADTVSYGIVLRVLCERKMVHEAEDVIVGIMRSGTCVPEQSLPVVMKMYIDQGLLDKANAFFDRHCRGDEVSSKTFAAIMDAFAERGLWEEAEHVFYSHRGVRRRGIVEYNVMVKAYGAAKRYDRVSPLLEHMNESGISPDECTFNSLIQMFATGGYPQRAKKLLGKMKYAGFKPKCETYAAAITTLSRNYLVSEAIYLYNEMKASGVEPNVVVYGVLIDTFAETGQLEEALHYNNLMEESGIAPNQIVLTSLIKAYSKANCWKEAQDLYSRMKNMDGGPDIVASNSMLNLYANLGMVTKVKEIFDCLRRNNQADDVSYTSMISLYKNMGLLNESVRVAHDLQNSGLLSDCASYNAVMACFVAKGKLRECAELVQQMQEGNILPDASTFGMIFSIMKKIQIAPEEVSQLQSAYNDNRSSSSQAVIAFLFLIAGMHAAALNICEKYMKPVLTIDQCACNVAFKVYASCGEVDKAFSLFMQMHELGLKPDTATYIHLTTCYGEYGMPGGKMKAIFLLISQLRNEMLIQFTQSPDMLTRNSECPWLHAKCKVLTAASWKLQVIQGDFLPEVVNIYDSTSSSYRKATKHPGEHDFGGADILECNAQLLELSQEELHNKISVPIWKLEYMNLNKDQHPGPGAYKGRNEEHKCCQY</sequence>
<dbReference type="Pfam" id="PF13041">
    <property type="entry name" value="PPR_2"/>
    <property type="match status" value="2"/>
</dbReference>
<protein>
    <recommendedName>
        <fullName evidence="5">PROP1-like PPR domain-containing protein</fullName>
    </recommendedName>
</protein>
<dbReference type="InterPro" id="IPR033443">
    <property type="entry name" value="PROP1-like_PPR_dom"/>
</dbReference>
<feature type="repeat" description="PPR" evidence="3">
    <location>
        <begin position="716"/>
        <end position="750"/>
    </location>
</feature>
<dbReference type="Pfam" id="PF17177">
    <property type="entry name" value="PPR_long"/>
    <property type="match status" value="1"/>
</dbReference>
<feature type="repeat" description="PPR" evidence="3">
    <location>
        <begin position="507"/>
        <end position="541"/>
    </location>
</feature>
<dbReference type="Pfam" id="PF01535">
    <property type="entry name" value="PPR"/>
    <property type="match status" value="4"/>
</dbReference>
<evidence type="ECO:0000256" key="3">
    <source>
        <dbReference type="PROSITE-ProRule" id="PRU00708"/>
    </source>
</evidence>
<keyword evidence="1" id="KW-0677">Repeat</keyword>
<dbReference type="eggNOG" id="KOG4197">
    <property type="taxonomic scope" value="Eukaryota"/>
</dbReference>
<evidence type="ECO:0000256" key="1">
    <source>
        <dbReference type="ARBA" id="ARBA00022737"/>
    </source>
</evidence>
<dbReference type="Pfam" id="PF13812">
    <property type="entry name" value="PPR_3"/>
    <property type="match status" value="1"/>
</dbReference>
<feature type="repeat" description="PPR" evidence="3">
    <location>
        <begin position="542"/>
        <end position="576"/>
    </location>
</feature>